<dbReference type="Pfam" id="PF20190">
    <property type="entry name" value="DUF6553"/>
    <property type="match status" value="1"/>
</dbReference>
<dbReference type="InterPro" id="IPR046683">
    <property type="entry name" value="DUF6553"/>
</dbReference>
<reference evidence="1 2" key="1">
    <citation type="submission" date="2019-08" db="EMBL/GenBank/DDBJ databases">
        <title>In-depth cultivation of the pig gut microbiome towards novel bacterial diversity and tailored functional studies.</title>
        <authorList>
            <person name="Wylensek D."/>
            <person name="Hitch T.C.A."/>
            <person name="Clavel T."/>
        </authorList>
    </citation>
    <scope>NUCLEOTIDE SEQUENCE [LARGE SCALE GENOMIC DNA]</scope>
    <source>
        <strain evidence="1 2">Oil+RF-744-WCA-WT-13</strain>
    </source>
</reference>
<evidence type="ECO:0000313" key="2">
    <source>
        <dbReference type="Proteomes" id="UP000466864"/>
    </source>
</evidence>
<dbReference type="RefSeq" id="WP_154457751.1">
    <property type="nucleotide sequence ID" value="NZ_VUMV01000003.1"/>
</dbReference>
<name>A0A7X2P863_9FIRM</name>
<dbReference type="AlphaFoldDB" id="A0A7X2P863"/>
<evidence type="ECO:0000313" key="1">
    <source>
        <dbReference type="EMBL" id="MST81845.1"/>
    </source>
</evidence>
<dbReference type="EMBL" id="VUMV01000003">
    <property type="protein sequence ID" value="MST81845.1"/>
    <property type="molecule type" value="Genomic_DNA"/>
</dbReference>
<accession>A0A7X2P863</accession>
<sequence length="203" mass="23788">MTDYDEKLWVQQFKREMDRGKRREILEQAIASEGMSPENELRKKLLDARYTSQNDAPVDFFIRGWMTMSFLNNSGHALFGKRKVQKDLDSIRKDWKFSLAEEYGETGRQVLQDELYNMCRLYISLCQNDKQYGSFILGLGRVSKESLVNKISRDLFQVAYAIPEDLGVEEEFSIFTQAATDAFRDYFPESEGLLMDRVNNRKK</sequence>
<dbReference type="Proteomes" id="UP000466864">
    <property type="component" value="Unassembled WGS sequence"/>
</dbReference>
<proteinExistence type="predicted"/>
<organism evidence="1 2">
    <name type="scientific">Bilifractor porci</name>
    <dbReference type="NCBI Taxonomy" id="2606636"/>
    <lineage>
        <taxon>Bacteria</taxon>
        <taxon>Bacillati</taxon>
        <taxon>Bacillota</taxon>
        <taxon>Clostridia</taxon>
        <taxon>Lachnospirales</taxon>
        <taxon>Lachnospiraceae</taxon>
        <taxon>Bilifractor</taxon>
    </lineage>
</organism>
<protein>
    <submittedName>
        <fullName evidence="1">Uncharacterized protein</fullName>
    </submittedName>
</protein>
<comment type="caution">
    <text evidence="1">The sequence shown here is derived from an EMBL/GenBank/DDBJ whole genome shotgun (WGS) entry which is preliminary data.</text>
</comment>
<keyword evidence="2" id="KW-1185">Reference proteome</keyword>
<gene>
    <name evidence="1" type="ORF">FYJ60_05895</name>
</gene>